<evidence type="ECO:0000256" key="1">
    <source>
        <dbReference type="ARBA" id="ARBA00004123"/>
    </source>
</evidence>
<dbReference type="InterPro" id="IPR036638">
    <property type="entry name" value="HLH_DNA-bd_sf"/>
</dbReference>
<dbReference type="PANTHER" id="PTHR46117">
    <property type="entry name" value="FI24210P1"/>
    <property type="match status" value="1"/>
</dbReference>
<dbReference type="PhylomeDB" id="E2C7K9"/>
<dbReference type="PANTHER" id="PTHR46117:SF3">
    <property type="entry name" value="FI24210P1"/>
    <property type="match status" value="1"/>
</dbReference>
<dbReference type="EMBL" id="GL453383">
    <property type="protein sequence ID" value="EFN76085.1"/>
    <property type="molecule type" value="Genomic_DNA"/>
</dbReference>
<keyword evidence="3" id="KW-0804">Transcription</keyword>
<feature type="coiled-coil region" evidence="5">
    <location>
        <begin position="205"/>
        <end position="246"/>
    </location>
</feature>
<feature type="domain" description="BHLH" evidence="6">
    <location>
        <begin position="142"/>
        <end position="205"/>
    </location>
</feature>
<dbReference type="OMA" id="NDNAVAY"/>
<dbReference type="SMART" id="SM00353">
    <property type="entry name" value="HLH"/>
    <property type="match status" value="1"/>
</dbReference>
<evidence type="ECO:0000256" key="2">
    <source>
        <dbReference type="ARBA" id="ARBA00023015"/>
    </source>
</evidence>
<evidence type="ECO:0000313" key="8">
    <source>
        <dbReference type="Proteomes" id="UP000008237"/>
    </source>
</evidence>
<dbReference type="InterPro" id="IPR011598">
    <property type="entry name" value="bHLH_dom"/>
</dbReference>
<proteinExistence type="predicted"/>
<dbReference type="OrthoDB" id="690068at2759"/>
<reference evidence="7 8" key="1">
    <citation type="journal article" date="2010" name="Science">
        <title>Genomic comparison of the ants Camponotus floridanus and Harpegnathos saltator.</title>
        <authorList>
            <person name="Bonasio R."/>
            <person name="Zhang G."/>
            <person name="Ye C."/>
            <person name="Mutti N.S."/>
            <person name="Fang X."/>
            <person name="Qin N."/>
            <person name="Donahue G."/>
            <person name="Yang P."/>
            <person name="Li Q."/>
            <person name="Li C."/>
            <person name="Zhang P."/>
            <person name="Huang Z."/>
            <person name="Berger S.L."/>
            <person name="Reinberg D."/>
            <person name="Wang J."/>
            <person name="Liebig J."/>
        </authorList>
    </citation>
    <scope>NUCLEOTIDE SEQUENCE [LARGE SCALE GENOMIC DNA]</scope>
    <source>
        <strain evidence="7 8">R22 G/1</strain>
    </source>
</reference>
<sequence>MEVINRFDTMDESADENIMSDEAVGVVLEEAEIVDCDAEAEVDDDNVQYHLYAVNRSDNTITYKVMHVSDAHRENNEVSIATPVNNAVQVLASPLNGQFYVLSNGNDVVTSETARTVAPRVAKLQIEGSQNIITGLKKRDERRRATHNEVERRRRDKINSWITKLGKLLPDCDQNTNGEGDAKVNFESQSKGGILARACEYITKLKEDQEKLTQSLEENAQLTEEAKNLRQVVNDLKSENTKFKTQLLKDGAFILGP</sequence>
<dbReference type="Pfam" id="PF00010">
    <property type="entry name" value="HLH"/>
    <property type="match status" value="1"/>
</dbReference>
<dbReference type="InParanoid" id="E2C7K9"/>
<dbReference type="PROSITE" id="PS50888">
    <property type="entry name" value="BHLH"/>
    <property type="match status" value="1"/>
</dbReference>
<dbReference type="InterPro" id="IPR051732">
    <property type="entry name" value="USF"/>
</dbReference>
<dbReference type="Gene3D" id="4.10.280.10">
    <property type="entry name" value="Helix-loop-helix DNA-binding domain"/>
    <property type="match status" value="1"/>
</dbReference>
<dbReference type="SUPFAM" id="SSF47459">
    <property type="entry name" value="HLH, helix-loop-helix DNA-binding domain"/>
    <property type="match status" value="1"/>
</dbReference>
<evidence type="ECO:0000313" key="7">
    <source>
        <dbReference type="EMBL" id="EFN76085.1"/>
    </source>
</evidence>
<keyword evidence="2" id="KW-0805">Transcription regulation</keyword>
<dbReference type="CDD" id="cd11396">
    <property type="entry name" value="bHLHzip_USF"/>
    <property type="match status" value="1"/>
</dbReference>
<dbReference type="AlphaFoldDB" id="E2C7K9"/>
<keyword evidence="4" id="KW-0539">Nucleus</keyword>
<dbReference type="GO" id="GO:0000981">
    <property type="term" value="F:DNA-binding transcription factor activity, RNA polymerase II-specific"/>
    <property type="evidence" value="ECO:0007669"/>
    <property type="project" value="TreeGrafter"/>
</dbReference>
<dbReference type="GO" id="GO:0046983">
    <property type="term" value="F:protein dimerization activity"/>
    <property type="evidence" value="ECO:0007669"/>
    <property type="project" value="InterPro"/>
</dbReference>
<name>E2C7K9_HARSA</name>
<keyword evidence="5" id="KW-0175">Coiled coil</keyword>
<evidence type="ECO:0000256" key="3">
    <source>
        <dbReference type="ARBA" id="ARBA00023163"/>
    </source>
</evidence>
<comment type="subcellular location">
    <subcellularLocation>
        <location evidence="1">Nucleus</location>
    </subcellularLocation>
</comment>
<evidence type="ECO:0000256" key="4">
    <source>
        <dbReference type="ARBA" id="ARBA00023242"/>
    </source>
</evidence>
<dbReference type="KEGG" id="hst:105190845"/>
<evidence type="ECO:0000259" key="6">
    <source>
        <dbReference type="PROSITE" id="PS50888"/>
    </source>
</evidence>
<dbReference type="STRING" id="610380.E2C7K9"/>
<accession>E2C7K9</accession>
<dbReference type="Proteomes" id="UP000008237">
    <property type="component" value="Unassembled WGS sequence"/>
</dbReference>
<gene>
    <name evidence="7" type="ORF">EAI_03887</name>
</gene>
<evidence type="ECO:0000256" key="5">
    <source>
        <dbReference type="SAM" id="Coils"/>
    </source>
</evidence>
<protein>
    <submittedName>
        <fullName evidence="7">Upstream stimulatory factor 1</fullName>
    </submittedName>
</protein>
<organism evidence="8">
    <name type="scientific">Harpegnathos saltator</name>
    <name type="common">Jerdon's jumping ant</name>
    <dbReference type="NCBI Taxonomy" id="610380"/>
    <lineage>
        <taxon>Eukaryota</taxon>
        <taxon>Metazoa</taxon>
        <taxon>Ecdysozoa</taxon>
        <taxon>Arthropoda</taxon>
        <taxon>Hexapoda</taxon>
        <taxon>Insecta</taxon>
        <taxon>Pterygota</taxon>
        <taxon>Neoptera</taxon>
        <taxon>Endopterygota</taxon>
        <taxon>Hymenoptera</taxon>
        <taxon>Apocrita</taxon>
        <taxon>Aculeata</taxon>
        <taxon>Formicoidea</taxon>
        <taxon>Formicidae</taxon>
        <taxon>Ponerinae</taxon>
        <taxon>Ponerini</taxon>
        <taxon>Harpegnathos</taxon>
    </lineage>
</organism>
<dbReference type="GO" id="GO:0000978">
    <property type="term" value="F:RNA polymerase II cis-regulatory region sequence-specific DNA binding"/>
    <property type="evidence" value="ECO:0007669"/>
    <property type="project" value="TreeGrafter"/>
</dbReference>
<keyword evidence="8" id="KW-1185">Reference proteome</keyword>
<dbReference type="GO" id="GO:0005634">
    <property type="term" value="C:nucleus"/>
    <property type="evidence" value="ECO:0007669"/>
    <property type="project" value="UniProtKB-SubCell"/>
</dbReference>